<organism evidence="3 4">
    <name type="scientific">Nocardiopsis composta</name>
    <dbReference type="NCBI Taxonomy" id="157465"/>
    <lineage>
        <taxon>Bacteria</taxon>
        <taxon>Bacillati</taxon>
        <taxon>Actinomycetota</taxon>
        <taxon>Actinomycetes</taxon>
        <taxon>Streptosporangiales</taxon>
        <taxon>Nocardiopsidaceae</taxon>
        <taxon>Nocardiopsis</taxon>
    </lineage>
</organism>
<dbReference type="InterPro" id="IPR041581">
    <property type="entry name" value="Glyoxalase_6"/>
</dbReference>
<dbReference type="Gene3D" id="3.10.180.10">
    <property type="entry name" value="2,3-Dihydroxybiphenyl 1,2-Dioxygenase, domain 1"/>
    <property type="match status" value="1"/>
</dbReference>
<dbReference type="Proteomes" id="UP000572635">
    <property type="component" value="Unassembled WGS sequence"/>
</dbReference>
<sequence>MASVVQNAAIDCADACGLARFRSEVPGRPLHRGAEPGDPAVEVMLPEGPLLHSDQVPEPKAVKNRVHLCLRPETAREEEAERLPGLGAVLVDDRREPGGAGRAAPADPEGNGFCVLRSAAERAAMSS</sequence>
<accession>A0A7W8QLY0</accession>
<reference evidence="3 4" key="1">
    <citation type="submission" date="2020-08" db="EMBL/GenBank/DDBJ databases">
        <title>Sequencing the genomes of 1000 actinobacteria strains.</title>
        <authorList>
            <person name="Klenk H.-P."/>
        </authorList>
    </citation>
    <scope>NUCLEOTIDE SEQUENCE [LARGE SCALE GENOMIC DNA]</scope>
    <source>
        <strain evidence="3 4">DSM 44551</strain>
    </source>
</reference>
<comment type="caution">
    <text evidence="3">The sequence shown here is derived from an EMBL/GenBank/DDBJ whole genome shotgun (WGS) entry which is preliminary data.</text>
</comment>
<evidence type="ECO:0000313" key="4">
    <source>
        <dbReference type="Proteomes" id="UP000572635"/>
    </source>
</evidence>
<dbReference type="InterPro" id="IPR029068">
    <property type="entry name" value="Glyas_Bleomycin-R_OHBP_Dase"/>
</dbReference>
<protein>
    <recommendedName>
        <fullName evidence="2">Glyoxalase-like domain-containing protein</fullName>
    </recommendedName>
</protein>
<dbReference type="PANTHER" id="PTHR35908">
    <property type="entry name" value="HYPOTHETICAL FUSION PROTEIN"/>
    <property type="match status" value="1"/>
</dbReference>
<dbReference type="PANTHER" id="PTHR35908:SF1">
    <property type="entry name" value="CONSERVED PROTEIN"/>
    <property type="match status" value="1"/>
</dbReference>
<evidence type="ECO:0000313" key="3">
    <source>
        <dbReference type="EMBL" id="MBB5432755.1"/>
    </source>
</evidence>
<dbReference type="EMBL" id="JACHDB010000001">
    <property type="protein sequence ID" value="MBB5432755.1"/>
    <property type="molecule type" value="Genomic_DNA"/>
</dbReference>
<feature type="region of interest" description="Disordered" evidence="1">
    <location>
        <begin position="76"/>
        <end position="112"/>
    </location>
</feature>
<dbReference type="RefSeq" id="WP_184392278.1">
    <property type="nucleotide sequence ID" value="NZ_BAAAJD010000186.1"/>
</dbReference>
<gene>
    <name evidence="3" type="ORF">HDA36_002839</name>
</gene>
<feature type="region of interest" description="Disordered" evidence="1">
    <location>
        <begin position="25"/>
        <end position="44"/>
    </location>
</feature>
<dbReference type="AlphaFoldDB" id="A0A7W8QLY0"/>
<dbReference type="Pfam" id="PF18029">
    <property type="entry name" value="Glyoxalase_6"/>
    <property type="match status" value="1"/>
</dbReference>
<evidence type="ECO:0000259" key="2">
    <source>
        <dbReference type="Pfam" id="PF18029"/>
    </source>
</evidence>
<keyword evidence="4" id="KW-1185">Reference proteome</keyword>
<feature type="domain" description="Glyoxalase-like" evidence="2">
    <location>
        <begin position="9"/>
        <end position="116"/>
    </location>
</feature>
<name>A0A7W8QLY0_9ACTN</name>
<dbReference type="SUPFAM" id="SSF54593">
    <property type="entry name" value="Glyoxalase/Bleomycin resistance protein/Dihydroxybiphenyl dioxygenase"/>
    <property type="match status" value="1"/>
</dbReference>
<evidence type="ECO:0000256" key="1">
    <source>
        <dbReference type="SAM" id="MobiDB-lite"/>
    </source>
</evidence>
<proteinExistence type="predicted"/>